<comment type="caution">
    <text evidence="6">The sequence shown here is derived from an EMBL/GenBank/DDBJ whole genome shotgun (WGS) entry which is preliminary data.</text>
</comment>
<evidence type="ECO:0000256" key="2">
    <source>
        <dbReference type="ARBA" id="ARBA00023015"/>
    </source>
</evidence>
<dbReference type="Proteomes" id="UP000244224">
    <property type="component" value="Unassembled WGS sequence"/>
</dbReference>
<dbReference type="Pfam" id="PF03466">
    <property type="entry name" value="LysR_substrate"/>
    <property type="match status" value="1"/>
</dbReference>
<dbReference type="GO" id="GO:0003700">
    <property type="term" value="F:DNA-binding transcription factor activity"/>
    <property type="evidence" value="ECO:0007669"/>
    <property type="project" value="InterPro"/>
</dbReference>
<evidence type="ECO:0000313" key="7">
    <source>
        <dbReference type="Proteomes" id="UP000244224"/>
    </source>
</evidence>
<name>A0A2T6AW15_9RHOB</name>
<dbReference type="EMBL" id="QBKP01000011">
    <property type="protein sequence ID" value="PTX47946.1"/>
    <property type="molecule type" value="Genomic_DNA"/>
</dbReference>
<evidence type="ECO:0000259" key="5">
    <source>
        <dbReference type="PROSITE" id="PS50931"/>
    </source>
</evidence>
<keyword evidence="4" id="KW-0804">Transcription</keyword>
<dbReference type="PANTHER" id="PTHR30346">
    <property type="entry name" value="TRANSCRIPTIONAL DUAL REGULATOR HCAR-RELATED"/>
    <property type="match status" value="1"/>
</dbReference>
<evidence type="ECO:0000256" key="1">
    <source>
        <dbReference type="ARBA" id="ARBA00009437"/>
    </source>
</evidence>
<sequence>MNDTQSRISLWGVEIFLATAEAGSISAAARRLGASTSTLSQQLAGLEGVLGVTLLDRGARPMRLTSAGRVFLRHARSMLDSATAARAELALADLSGLPRLRLGVIEDLDADVTPRLLTALSAQFRNSRFLLETGASHRLLEQLSARALDMVITADPGLARNAEPGEESYPLLAEPFVVAIPRGTPTDALADTLRGLPLIHYSARHLMGRQIAAHLAGQSLTLAHRFELDSYHAILAMVAAGQGWTILTPLALHHAARFLPEVEVCPLPFGGLERRIVLSARSGALQTMPGQVREHVQALLAEAVIAPALLRWPWLDGQLRLL</sequence>
<dbReference type="Gene3D" id="1.10.10.10">
    <property type="entry name" value="Winged helix-like DNA-binding domain superfamily/Winged helix DNA-binding domain"/>
    <property type="match status" value="1"/>
</dbReference>
<accession>A0A2T6AW15</accession>
<dbReference type="AlphaFoldDB" id="A0A2T6AW15"/>
<keyword evidence="7" id="KW-1185">Reference proteome</keyword>
<dbReference type="Pfam" id="PF00126">
    <property type="entry name" value="HTH_1"/>
    <property type="match status" value="1"/>
</dbReference>
<dbReference type="CDD" id="cd05466">
    <property type="entry name" value="PBP2_LTTR_substrate"/>
    <property type="match status" value="1"/>
</dbReference>
<evidence type="ECO:0000256" key="3">
    <source>
        <dbReference type="ARBA" id="ARBA00023125"/>
    </source>
</evidence>
<reference evidence="6 7" key="1">
    <citation type="submission" date="2018-04" db="EMBL/GenBank/DDBJ databases">
        <title>Genomic Encyclopedia of Archaeal and Bacterial Type Strains, Phase II (KMG-II): from individual species to whole genera.</title>
        <authorList>
            <person name="Goeker M."/>
        </authorList>
    </citation>
    <scope>NUCLEOTIDE SEQUENCE [LARGE SCALE GENOMIC DNA]</scope>
    <source>
        <strain evidence="6 7">DSM 21823</strain>
    </source>
</reference>
<dbReference type="OrthoDB" id="7776850at2"/>
<protein>
    <submittedName>
        <fullName evidence="6">DNA-binding transcriptional LysR family regulator</fullName>
    </submittedName>
</protein>
<dbReference type="GO" id="GO:0003677">
    <property type="term" value="F:DNA binding"/>
    <property type="evidence" value="ECO:0007669"/>
    <property type="project" value="UniProtKB-KW"/>
</dbReference>
<dbReference type="InterPro" id="IPR036388">
    <property type="entry name" value="WH-like_DNA-bd_sf"/>
</dbReference>
<dbReference type="Gene3D" id="3.40.190.10">
    <property type="entry name" value="Periplasmic binding protein-like II"/>
    <property type="match status" value="2"/>
</dbReference>
<dbReference type="RefSeq" id="WP_108129728.1">
    <property type="nucleotide sequence ID" value="NZ_QBKP01000011.1"/>
</dbReference>
<evidence type="ECO:0000313" key="6">
    <source>
        <dbReference type="EMBL" id="PTX47946.1"/>
    </source>
</evidence>
<proteinExistence type="inferred from homology"/>
<dbReference type="GO" id="GO:0032993">
    <property type="term" value="C:protein-DNA complex"/>
    <property type="evidence" value="ECO:0007669"/>
    <property type="project" value="TreeGrafter"/>
</dbReference>
<dbReference type="InterPro" id="IPR000847">
    <property type="entry name" value="LysR_HTH_N"/>
</dbReference>
<keyword evidence="2" id="KW-0805">Transcription regulation</keyword>
<dbReference type="InterPro" id="IPR036390">
    <property type="entry name" value="WH_DNA-bd_sf"/>
</dbReference>
<organism evidence="6 7">
    <name type="scientific">Gemmobacter caeni</name>
    <dbReference type="NCBI Taxonomy" id="589035"/>
    <lineage>
        <taxon>Bacteria</taxon>
        <taxon>Pseudomonadati</taxon>
        <taxon>Pseudomonadota</taxon>
        <taxon>Alphaproteobacteria</taxon>
        <taxon>Rhodobacterales</taxon>
        <taxon>Paracoccaceae</taxon>
        <taxon>Gemmobacter</taxon>
    </lineage>
</organism>
<dbReference type="PROSITE" id="PS50931">
    <property type="entry name" value="HTH_LYSR"/>
    <property type="match status" value="1"/>
</dbReference>
<evidence type="ECO:0000256" key="4">
    <source>
        <dbReference type="ARBA" id="ARBA00023163"/>
    </source>
</evidence>
<gene>
    <name evidence="6" type="ORF">C8N34_111102</name>
</gene>
<dbReference type="PANTHER" id="PTHR30346:SF28">
    <property type="entry name" value="HTH-TYPE TRANSCRIPTIONAL REGULATOR CYNR"/>
    <property type="match status" value="1"/>
</dbReference>
<keyword evidence="3 6" id="KW-0238">DNA-binding</keyword>
<dbReference type="SUPFAM" id="SSF53850">
    <property type="entry name" value="Periplasmic binding protein-like II"/>
    <property type="match status" value="1"/>
</dbReference>
<dbReference type="FunFam" id="1.10.10.10:FF:000001">
    <property type="entry name" value="LysR family transcriptional regulator"/>
    <property type="match status" value="1"/>
</dbReference>
<comment type="similarity">
    <text evidence="1">Belongs to the LysR transcriptional regulatory family.</text>
</comment>
<dbReference type="SUPFAM" id="SSF46785">
    <property type="entry name" value="Winged helix' DNA-binding domain"/>
    <property type="match status" value="1"/>
</dbReference>
<dbReference type="InterPro" id="IPR005119">
    <property type="entry name" value="LysR_subst-bd"/>
</dbReference>
<feature type="domain" description="HTH lysR-type" evidence="5">
    <location>
        <begin position="14"/>
        <end position="65"/>
    </location>
</feature>